<feature type="domain" description="Fungal-type protein kinase" evidence="2">
    <location>
        <begin position="256"/>
        <end position="686"/>
    </location>
</feature>
<organism evidence="3 4">
    <name type="scientific">Laetiporus sulphureus 93-53</name>
    <dbReference type="NCBI Taxonomy" id="1314785"/>
    <lineage>
        <taxon>Eukaryota</taxon>
        <taxon>Fungi</taxon>
        <taxon>Dikarya</taxon>
        <taxon>Basidiomycota</taxon>
        <taxon>Agaricomycotina</taxon>
        <taxon>Agaricomycetes</taxon>
        <taxon>Polyporales</taxon>
        <taxon>Laetiporus</taxon>
    </lineage>
</organism>
<feature type="compositionally biased region" description="Polar residues" evidence="1">
    <location>
        <begin position="1"/>
        <end position="49"/>
    </location>
</feature>
<dbReference type="PANTHER" id="PTHR38248:SF2">
    <property type="entry name" value="FUNK1 11"/>
    <property type="match status" value="1"/>
</dbReference>
<sequence>MSHSIHSCVGSATLSSQADGSPSSMSVRENDEPSSSSLHIFPQQSTQRGASPVPFQASDDAIALPNIPKSRERSPNGSTKSTPTECNENSTYEQKFCDCEDVEAHYIHYAEEIQSYVLGPMPCDEFLKNVCHGYRKMSFDGMPSSVDAFKDVPQQAEKELQICDPFISALNGVNNQSRCPGMKIIDTSSRAEEQGAGWLKPDVMGFLDNANIPNKRATSAEYMGYAEIFIEVKRSPDNDFLMDPPENTKHDEHVFILNPSSLSSKENLQIATKALGQNVAYAAEILARQHRRFLISMSMSGSHMRFFFWDRSGVLVTESFDLHERPEILCKFLWWFSHTSYHARGYDLTLRMSVNEKEEKMFKDAMTKHVKDQLLLCTSKEDAMRLGRNEMQVAQYMARIEDDTKRMIEALRDHYQPGSVVAADVFHEAQDDEGRLETQVERVLISCPVTSPKSVASRGTRGYWTMFADGSVGFLKDTWRHGGEGFEQEGKTIRYLNEHDVQNVPKALYHGDVKRRRKDDKEFQTTVVHRYNNADWVCRGTAHRHDEDEIVNNNAWRRKIKVIRRIHYRLVLDIAGYKLKYFADSHELLQSTRDVLTAMTDAYSADKIHGGQSTTNIILYRRPGEERRTGYLIDWKFGCDVSRPPEDRLWRITGTWQFMSMNVLTRDESYRHVVEDDMESLLYIVLDCAARWSEHNEGVNWLETSSWFLDKNVTMDGICFGGSAKLVNKANRMCTKSLKFTCEPLQDWLTAALDLNNPVGSVNFGTYLPQWTLERFAKLWDDALAKPFDNMPDRVECEVPGVEAQTQYRVSNVSVGSCDPKDQEDSRSREQGVAKSVINGGKEHKGEPDSGRGEGRNRQVSTSMDQPETSGSAAQDAIDLDGEKDTTKAVREKGQLRKRRASSLVDNKRAKTRKISSRVKASTGEKLSRTHQQSSSEAGFSGQMLPSEPQASGSGTQIGLTDDVPLRRSTRSRRPPQSTTVNVPALTTRRSTRKPSGSRG</sequence>
<dbReference type="EMBL" id="KV427644">
    <property type="protein sequence ID" value="KZT03378.1"/>
    <property type="molecule type" value="Genomic_DNA"/>
</dbReference>
<name>A0A165CSV8_9APHY</name>
<evidence type="ECO:0000256" key="1">
    <source>
        <dbReference type="SAM" id="MobiDB-lite"/>
    </source>
</evidence>
<dbReference type="RefSeq" id="XP_040761118.1">
    <property type="nucleotide sequence ID" value="XM_040905839.1"/>
</dbReference>
<dbReference type="Pfam" id="PF17667">
    <property type="entry name" value="Pkinase_fungal"/>
    <property type="match status" value="1"/>
</dbReference>
<feature type="compositionally biased region" description="Basic and acidic residues" evidence="1">
    <location>
        <begin position="881"/>
        <end position="895"/>
    </location>
</feature>
<evidence type="ECO:0000313" key="4">
    <source>
        <dbReference type="Proteomes" id="UP000076871"/>
    </source>
</evidence>
<dbReference type="InterPro" id="IPR040976">
    <property type="entry name" value="Pkinase_fungal"/>
</dbReference>
<feature type="compositionally biased region" description="Basic and acidic residues" evidence="1">
    <location>
        <begin position="819"/>
        <end position="832"/>
    </location>
</feature>
<feature type="compositionally biased region" description="Basic and acidic residues" evidence="1">
    <location>
        <begin position="841"/>
        <end position="857"/>
    </location>
</feature>
<feature type="compositionally biased region" description="Polar residues" evidence="1">
    <location>
        <begin position="949"/>
        <end position="959"/>
    </location>
</feature>
<proteinExistence type="predicted"/>
<gene>
    <name evidence="3" type="ORF">LAESUDRAFT_683871</name>
</gene>
<dbReference type="Proteomes" id="UP000076871">
    <property type="component" value="Unassembled WGS sequence"/>
</dbReference>
<dbReference type="GeneID" id="63822868"/>
<dbReference type="STRING" id="1314785.A0A165CSV8"/>
<protein>
    <recommendedName>
        <fullName evidence="2">Fungal-type protein kinase domain-containing protein</fullName>
    </recommendedName>
</protein>
<dbReference type="PANTHER" id="PTHR38248">
    <property type="entry name" value="FUNK1 6"/>
    <property type="match status" value="1"/>
</dbReference>
<accession>A0A165CSV8</accession>
<feature type="region of interest" description="Disordered" evidence="1">
    <location>
        <begin position="1"/>
        <end position="88"/>
    </location>
</feature>
<dbReference type="InParanoid" id="A0A165CSV8"/>
<feature type="compositionally biased region" description="Polar residues" evidence="1">
    <location>
        <begin position="858"/>
        <end position="873"/>
    </location>
</feature>
<evidence type="ECO:0000313" key="3">
    <source>
        <dbReference type="EMBL" id="KZT03378.1"/>
    </source>
</evidence>
<feature type="compositionally biased region" description="Polar residues" evidence="1">
    <location>
        <begin position="75"/>
        <end position="88"/>
    </location>
</feature>
<evidence type="ECO:0000259" key="2">
    <source>
        <dbReference type="Pfam" id="PF17667"/>
    </source>
</evidence>
<dbReference type="InterPro" id="IPR011009">
    <property type="entry name" value="Kinase-like_dom_sf"/>
</dbReference>
<dbReference type="Gene3D" id="1.10.510.10">
    <property type="entry name" value="Transferase(Phosphotransferase) domain 1"/>
    <property type="match status" value="1"/>
</dbReference>
<dbReference type="AlphaFoldDB" id="A0A165CSV8"/>
<reference evidence="3 4" key="1">
    <citation type="journal article" date="2016" name="Mol. Biol. Evol.">
        <title>Comparative Genomics of Early-Diverging Mushroom-Forming Fungi Provides Insights into the Origins of Lignocellulose Decay Capabilities.</title>
        <authorList>
            <person name="Nagy L.G."/>
            <person name="Riley R."/>
            <person name="Tritt A."/>
            <person name="Adam C."/>
            <person name="Daum C."/>
            <person name="Floudas D."/>
            <person name="Sun H."/>
            <person name="Yadav J.S."/>
            <person name="Pangilinan J."/>
            <person name="Larsson K.H."/>
            <person name="Matsuura K."/>
            <person name="Barry K."/>
            <person name="Labutti K."/>
            <person name="Kuo R."/>
            <person name="Ohm R.A."/>
            <person name="Bhattacharya S.S."/>
            <person name="Shirouzu T."/>
            <person name="Yoshinaga Y."/>
            <person name="Martin F.M."/>
            <person name="Grigoriev I.V."/>
            <person name="Hibbett D.S."/>
        </authorList>
    </citation>
    <scope>NUCLEOTIDE SEQUENCE [LARGE SCALE GENOMIC DNA]</scope>
    <source>
        <strain evidence="3 4">93-53</strain>
    </source>
</reference>
<dbReference type="SUPFAM" id="SSF56112">
    <property type="entry name" value="Protein kinase-like (PK-like)"/>
    <property type="match status" value="1"/>
</dbReference>
<feature type="region of interest" description="Disordered" evidence="1">
    <location>
        <begin position="813"/>
        <end position="1000"/>
    </location>
</feature>
<dbReference type="OrthoDB" id="2757790at2759"/>
<keyword evidence="4" id="KW-1185">Reference proteome</keyword>